<keyword evidence="1" id="KW-0808">Transferase</keyword>
<dbReference type="Pfam" id="PF17917">
    <property type="entry name" value="RT_RNaseH"/>
    <property type="match status" value="1"/>
</dbReference>
<dbReference type="AlphaFoldDB" id="A0A0A9WFN5"/>
<evidence type="ECO:0000256" key="1">
    <source>
        <dbReference type="ARBA" id="ARBA00022679"/>
    </source>
</evidence>
<keyword evidence="5" id="KW-0378">Hydrolase</keyword>
<dbReference type="GO" id="GO:0016787">
    <property type="term" value="F:hydrolase activity"/>
    <property type="evidence" value="ECO:0007669"/>
    <property type="project" value="UniProtKB-KW"/>
</dbReference>
<dbReference type="CDD" id="cd09274">
    <property type="entry name" value="RNase_HI_RT_Ty3"/>
    <property type="match status" value="1"/>
</dbReference>
<feature type="domain" description="Reverse transcriptase RNase H-like" evidence="7">
    <location>
        <begin position="1"/>
        <end position="76"/>
    </location>
</feature>
<reference evidence="8" key="2">
    <citation type="submission" date="2014-07" db="EMBL/GenBank/DDBJ databases">
        <authorList>
            <person name="Hull J."/>
        </authorList>
    </citation>
    <scope>NUCLEOTIDE SEQUENCE</scope>
</reference>
<evidence type="ECO:0000313" key="8">
    <source>
        <dbReference type="EMBL" id="JAG06584.1"/>
    </source>
</evidence>
<name>A0A0A9WFN5_LYGHE</name>
<gene>
    <name evidence="8" type="primary">pol_150</name>
    <name evidence="8" type="ORF">CM83_558</name>
</gene>
<accession>A0A0A9WFN5</accession>
<dbReference type="SUPFAM" id="SSF56672">
    <property type="entry name" value="DNA/RNA polymerases"/>
    <property type="match status" value="1"/>
</dbReference>
<keyword evidence="6" id="KW-0695">RNA-directed DNA polymerase</keyword>
<evidence type="ECO:0000256" key="3">
    <source>
        <dbReference type="ARBA" id="ARBA00022722"/>
    </source>
</evidence>
<evidence type="ECO:0000256" key="2">
    <source>
        <dbReference type="ARBA" id="ARBA00022695"/>
    </source>
</evidence>
<dbReference type="PANTHER" id="PTHR37984:SF5">
    <property type="entry name" value="PROTEIN NYNRIN-LIKE"/>
    <property type="match status" value="1"/>
</dbReference>
<evidence type="ECO:0000256" key="5">
    <source>
        <dbReference type="ARBA" id="ARBA00022801"/>
    </source>
</evidence>
<feature type="non-terminal residue" evidence="8">
    <location>
        <position position="189"/>
    </location>
</feature>
<feature type="non-terminal residue" evidence="8">
    <location>
        <position position="1"/>
    </location>
</feature>
<dbReference type="PANTHER" id="PTHR37984">
    <property type="entry name" value="PROTEIN CBG26694"/>
    <property type="match status" value="1"/>
</dbReference>
<keyword evidence="4" id="KW-0255">Endonuclease</keyword>
<dbReference type="GO" id="GO:0003964">
    <property type="term" value="F:RNA-directed DNA polymerase activity"/>
    <property type="evidence" value="ECO:0007669"/>
    <property type="project" value="UniProtKB-KW"/>
</dbReference>
<reference evidence="8" key="1">
    <citation type="journal article" date="2014" name="PLoS ONE">
        <title>Transcriptome-Based Identification of ABC Transporters in the Western Tarnished Plant Bug Lygus hesperus.</title>
        <authorList>
            <person name="Hull J.J."/>
            <person name="Chaney K."/>
            <person name="Geib S.M."/>
            <person name="Fabrick J.A."/>
            <person name="Brent C.S."/>
            <person name="Walsh D."/>
            <person name="Lavine L.C."/>
        </authorList>
    </citation>
    <scope>NUCLEOTIDE SEQUENCE</scope>
</reference>
<evidence type="ECO:0000256" key="6">
    <source>
        <dbReference type="ARBA" id="ARBA00022918"/>
    </source>
</evidence>
<dbReference type="InterPro" id="IPR041373">
    <property type="entry name" value="RT_RNaseH"/>
</dbReference>
<evidence type="ECO:0000256" key="4">
    <source>
        <dbReference type="ARBA" id="ARBA00022759"/>
    </source>
</evidence>
<organism evidence="8">
    <name type="scientific">Lygus hesperus</name>
    <name type="common">Western plant bug</name>
    <dbReference type="NCBI Taxonomy" id="30085"/>
    <lineage>
        <taxon>Eukaryota</taxon>
        <taxon>Metazoa</taxon>
        <taxon>Ecdysozoa</taxon>
        <taxon>Arthropoda</taxon>
        <taxon>Hexapoda</taxon>
        <taxon>Insecta</taxon>
        <taxon>Pterygota</taxon>
        <taxon>Neoptera</taxon>
        <taxon>Paraneoptera</taxon>
        <taxon>Hemiptera</taxon>
        <taxon>Heteroptera</taxon>
        <taxon>Panheteroptera</taxon>
        <taxon>Cimicomorpha</taxon>
        <taxon>Miridae</taxon>
        <taxon>Mirini</taxon>
        <taxon>Lygus</taxon>
    </lineage>
</organism>
<dbReference type="InterPro" id="IPR043502">
    <property type="entry name" value="DNA/RNA_pol_sf"/>
</dbReference>
<keyword evidence="2" id="KW-0548">Nucleotidyltransferase</keyword>
<protein>
    <submittedName>
        <fullName evidence="8">Retrovirus-related Pol polyprotein from transposon 17.6</fullName>
    </submittedName>
</protein>
<proteinExistence type="predicted"/>
<dbReference type="GO" id="GO:0004519">
    <property type="term" value="F:endonuclease activity"/>
    <property type="evidence" value="ECO:0007669"/>
    <property type="project" value="UniProtKB-KW"/>
</dbReference>
<dbReference type="EMBL" id="GBHO01037020">
    <property type="protein sequence ID" value="JAG06584.1"/>
    <property type="molecule type" value="Transcribed_RNA"/>
</dbReference>
<evidence type="ECO:0000259" key="7">
    <source>
        <dbReference type="Pfam" id="PF17917"/>
    </source>
</evidence>
<keyword evidence="3" id="KW-0540">Nuclease</keyword>
<dbReference type="InterPro" id="IPR050951">
    <property type="entry name" value="Retrovirus_Pol_polyprotein"/>
</dbReference>
<sequence length="189" mass="22102">ISYASRTLLPAEKNYSNIEREALGVTWSCEKFKDFIIGKHIFIHSDHKPLLSLLQTKELDDLTPRLLRLRLRLMRYDFELLYVPGKNSFIADMLSRSPIPHLTHTDKELIQETNFYVHNIISTIEVSDPNLILIKREQDNDQTCKLLNRYTVEGWPDRTKIPSSLMKFYSVRDEISNNEGLLLRGSRVI</sequence>